<sequence>MSRRGQNDVEYKRVTCPKVLTDITKCKREDDDKVEVDAINARSPSAASKLPTMVPTAISALFMWYKRSAD</sequence>
<dbReference type="GeneID" id="36290370"/>
<name>A0A177A2Y1_9PEZI</name>
<dbReference type="AlphaFoldDB" id="A0A177A2Y1"/>
<proteinExistence type="predicted"/>
<organism evidence="1">
    <name type="scientific">Pseudogymnoascus destructans</name>
    <dbReference type="NCBI Taxonomy" id="655981"/>
    <lineage>
        <taxon>Eukaryota</taxon>
        <taxon>Fungi</taxon>
        <taxon>Dikarya</taxon>
        <taxon>Ascomycota</taxon>
        <taxon>Pezizomycotina</taxon>
        <taxon>Leotiomycetes</taxon>
        <taxon>Thelebolales</taxon>
        <taxon>Thelebolaceae</taxon>
        <taxon>Pseudogymnoascus</taxon>
    </lineage>
</organism>
<dbReference type="Gene3D" id="2.40.40.10">
    <property type="entry name" value="RlpA-like domain"/>
    <property type="match status" value="1"/>
</dbReference>
<dbReference type="Proteomes" id="UP000077154">
    <property type="component" value="Unassembled WGS sequence"/>
</dbReference>
<dbReference type="EMBL" id="KV441403">
    <property type="protein sequence ID" value="OAF56625.1"/>
    <property type="molecule type" value="Genomic_DNA"/>
</dbReference>
<dbReference type="OrthoDB" id="10035502at2759"/>
<reference evidence="1" key="1">
    <citation type="submission" date="2016-03" db="EMBL/GenBank/DDBJ databases">
        <title>Updated assembly of Pseudogymnoascus destructans, the fungus causing white-nose syndrome of bats.</title>
        <authorList>
            <person name="Palmer J.M."/>
            <person name="Drees K.P."/>
            <person name="Foster J.T."/>
            <person name="Lindner D.L."/>
        </authorList>
    </citation>
    <scope>NUCLEOTIDE SEQUENCE [LARGE SCALE GENOMIC DNA]</scope>
    <source>
        <strain evidence="1">20631-21</strain>
    </source>
</reference>
<dbReference type="VEuPathDB" id="FungiDB:GMDG_08496"/>
<protein>
    <submittedName>
        <fullName evidence="1">Uncharacterized protein</fullName>
    </submittedName>
</protein>
<dbReference type="RefSeq" id="XP_024321919.1">
    <property type="nucleotide sequence ID" value="XM_024470897.1"/>
</dbReference>
<gene>
    <name evidence="1" type="ORF">VC83_07322</name>
</gene>
<accession>A0A177A2Y1</accession>
<dbReference type="InterPro" id="IPR036908">
    <property type="entry name" value="RlpA-like_sf"/>
</dbReference>
<evidence type="ECO:0000313" key="1">
    <source>
        <dbReference type="EMBL" id="OAF56625.1"/>
    </source>
</evidence>